<dbReference type="InterPro" id="IPR016032">
    <property type="entry name" value="Sig_transdc_resp-reg_C-effctor"/>
</dbReference>
<dbReference type="PANTHER" id="PTHR48111">
    <property type="entry name" value="REGULATOR OF RPOS"/>
    <property type="match status" value="1"/>
</dbReference>
<dbReference type="InterPro" id="IPR036388">
    <property type="entry name" value="WH-like_DNA-bd_sf"/>
</dbReference>
<dbReference type="InterPro" id="IPR011006">
    <property type="entry name" value="CheY-like_superfamily"/>
</dbReference>
<dbReference type="GO" id="GO:0005829">
    <property type="term" value="C:cytosol"/>
    <property type="evidence" value="ECO:0007669"/>
    <property type="project" value="TreeGrafter"/>
</dbReference>
<dbReference type="KEGG" id="afy:BW247_15570"/>
<keyword evidence="3" id="KW-0805">Transcription regulation</keyword>
<keyword evidence="5" id="KW-0804">Transcription</keyword>
<evidence type="ECO:0000256" key="3">
    <source>
        <dbReference type="ARBA" id="ARBA00023015"/>
    </source>
</evidence>
<evidence type="ECO:0000313" key="9">
    <source>
        <dbReference type="EMBL" id="APZ44332.1"/>
    </source>
</evidence>
<dbReference type="SUPFAM" id="SSF52172">
    <property type="entry name" value="CheY-like"/>
    <property type="match status" value="1"/>
</dbReference>
<dbReference type="GO" id="GO:0006355">
    <property type="term" value="P:regulation of DNA-templated transcription"/>
    <property type="evidence" value="ECO:0007669"/>
    <property type="project" value="InterPro"/>
</dbReference>
<dbReference type="Gene3D" id="1.10.10.10">
    <property type="entry name" value="Winged helix-like DNA-binding domain superfamily/Winged helix DNA-binding domain"/>
    <property type="match status" value="1"/>
</dbReference>
<dbReference type="SMART" id="SM00448">
    <property type="entry name" value="REC"/>
    <property type="match status" value="1"/>
</dbReference>
<dbReference type="GO" id="GO:0000976">
    <property type="term" value="F:transcription cis-regulatory region binding"/>
    <property type="evidence" value="ECO:0007669"/>
    <property type="project" value="TreeGrafter"/>
</dbReference>
<evidence type="ECO:0000256" key="1">
    <source>
        <dbReference type="ARBA" id="ARBA00022553"/>
    </source>
</evidence>
<keyword evidence="10" id="KW-1185">Reference proteome</keyword>
<dbReference type="PROSITE" id="PS50110">
    <property type="entry name" value="RESPONSE_REGULATORY"/>
    <property type="match status" value="1"/>
</dbReference>
<name>A0A1P8UKM8_9GAMM</name>
<dbReference type="Pfam" id="PF00196">
    <property type="entry name" value="GerE"/>
    <property type="match status" value="1"/>
</dbReference>
<evidence type="ECO:0000256" key="6">
    <source>
        <dbReference type="PROSITE-ProRule" id="PRU00169"/>
    </source>
</evidence>
<dbReference type="PROSITE" id="PS50043">
    <property type="entry name" value="HTH_LUXR_2"/>
    <property type="match status" value="1"/>
</dbReference>
<evidence type="ECO:0000313" key="10">
    <source>
        <dbReference type="Proteomes" id="UP000243807"/>
    </source>
</evidence>
<dbReference type="PANTHER" id="PTHR48111:SF1">
    <property type="entry name" value="TWO-COMPONENT RESPONSE REGULATOR ORR33"/>
    <property type="match status" value="1"/>
</dbReference>
<evidence type="ECO:0000256" key="5">
    <source>
        <dbReference type="ARBA" id="ARBA00023163"/>
    </source>
</evidence>
<dbReference type="PRINTS" id="PR00038">
    <property type="entry name" value="HTHLUXR"/>
</dbReference>
<dbReference type="STRING" id="1765967.BW247_15570"/>
<accession>A0A1P8UKM8</accession>
<dbReference type="OrthoDB" id="9796655at2"/>
<evidence type="ECO:0000256" key="4">
    <source>
        <dbReference type="ARBA" id="ARBA00023125"/>
    </source>
</evidence>
<feature type="domain" description="Response regulatory" evidence="8">
    <location>
        <begin position="9"/>
        <end position="125"/>
    </location>
</feature>
<keyword evidence="1 6" id="KW-0597">Phosphoprotein</keyword>
<dbReference type="GO" id="GO:0032993">
    <property type="term" value="C:protein-DNA complex"/>
    <property type="evidence" value="ECO:0007669"/>
    <property type="project" value="TreeGrafter"/>
</dbReference>
<protein>
    <submittedName>
        <fullName evidence="9">DNA-binding response regulator</fullName>
    </submittedName>
</protein>
<dbReference type="RefSeq" id="WP_076837996.1">
    <property type="nucleotide sequence ID" value="NZ_CP019434.1"/>
</dbReference>
<dbReference type="EMBL" id="CP019434">
    <property type="protein sequence ID" value="APZ44332.1"/>
    <property type="molecule type" value="Genomic_DNA"/>
</dbReference>
<dbReference type="InterPro" id="IPR000792">
    <property type="entry name" value="Tscrpt_reg_LuxR_C"/>
</dbReference>
<dbReference type="Gene3D" id="3.40.50.2300">
    <property type="match status" value="1"/>
</dbReference>
<feature type="modified residue" description="4-aspartylphosphate" evidence="6">
    <location>
        <position position="58"/>
    </location>
</feature>
<dbReference type="Pfam" id="PF00072">
    <property type="entry name" value="Response_reg"/>
    <property type="match status" value="1"/>
</dbReference>
<proteinExistence type="predicted"/>
<evidence type="ECO:0000259" key="8">
    <source>
        <dbReference type="PROSITE" id="PS50110"/>
    </source>
</evidence>
<dbReference type="AlphaFoldDB" id="A0A1P8UKM8"/>
<evidence type="ECO:0000256" key="2">
    <source>
        <dbReference type="ARBA" id="ARBA00023012"/>
    </source>
</evidence>
<reference evidence="9 10" key="1">
    <citation type="submission" date="2017-01" db="EMBL/GenBank/DDBJ databases">
        <title>Draft sequence of Acidihalobacter ferrooxidans strain DSM 14175 (strain V8).</title>
        <authorList>
            <person name="Khaleque H.N."/>
            <person name="Ramsay J.P."/>
            <person name="Murphy R.J.T."/>
            <person name="Kaksonen A.H."/>
            <person name="Boxall N.J."/>
            <person name="Watkin E.L.J."/>
        </authorList>
    </citation>
    <scope>NUCLEOTIDE SEQUENCE [LARGE SCALE GENOMIC DNA]</scope>
    <source>
        <strain evidence="9 10">V8</strain>
    </source>
</reference>
<dbReference type="InterPro" id="IPR001789">
    <property type="entry name" value="Sig_transdc_resp-reg_receiver"/>
</dbReference>
<dbReference type="InterPro" id="IPR039420">
    <property type="entry name" value="WalR-like"/>
</dbReference>
<dbReference type="CDD" id="cd19920">
    <property type="entry name" value="REC_PA4781-like"/>
    <property type="match status" value="1"/>
</dbReference>
<dbReference type="CDD" id="cd06170">
    <property type="entry name" value="LuxR_C_like"/>
    <property type="match status" value="1"/>
</dbReference>
<keyword evidence="2" id="KW-0902">Two-component regulatory system</keyword>
<dbReference type="SMART" id="SM00421">
    <property type="entry name" value="HTH_LUXR"/>
    <property type="match status" value="1"/>
</dbReference>
<dbReference type="Proteomes" id="UP000243807">
    <property type="component" value="Chromosome"/>
</dbReference>
<organism evidence="9 10">
    <name type="scientific">Acidihalobacter ferrooxydans</name>
    <dbReference type="NCBI Taxonomy" id="1765967"/>
    <lineage>
        <taxon>Bacteria</taxon>
        <taxon>Pseudomonadati</taxon>
        <taxon>Pseudomonadota</taxon>
        <taxon>Gammaproteobacteria</taxon>
        <taxon>Chromatiales</taxon>
        <taxon>Ectothiorhodospiraceae</taxon>
        <taxon>Acidihalobacter</taxon>
    </lineage>
</organism>
<gene>
    <name evidence="9" type="ORF">BW247_15570</name>
</gene>
<evidence type="ECO:0000259" key="7">
    <source>
        <dbReference type="PROSITE" id="PS50043"/>
    </source>
</evidence>
<dbReference type="GO" id="GO:0000156">
    <property type="term" value="F:phosphorelay response regulator activity"/>
    <property type="evidence" value="ECO:0007669"/>
    <property type="project" value="TreeGrafter"/>
</dbReference>
<dbReference type="SUPFAM" id="SSF46894">
    <property type="entry name" value="C-terminal effector domain of the bipartite response regulators"/>
    <property type="match status" value="1"/>
</dbReference>
<keyword evidence="4 9" id="KW-0238">DNA-binding</keyword>
<sequence length="290" mass="32242">MPPDPEAGTVLLVDDAPDNLRVIYTILHENGYTVRVAPDGFAALRSVRRQRPDVILLDALMPGMDGFETCRQLKEDIDTRDIPVIFLTGLNDSESIVHGFQLGGVDYVTKPVLAEELLARVAAHMQTARLLADTRGAIDSTGHAMAAFDEHYAIHWATPQAHRLLQPLMDANDRLPLPLRQWLQSASDRPYALWHDGERLQFSQIEPGLLQIQRHTALPEPEALARALQLTEREAQVLYWVILGKTNREAGEILAISPRTVNKHLEHVFEKLGVETRTAAASKALGALRG</sequence>
<feature type="domain" description="HTH luxR-type" evidence="7">
    <location>
        <begin position="223"/>
        <end position="288"/>
    </location>
</feature>